<keyword evidence="1" id="KW-1133">Transmembrane helix</keyword>
<name>A0A1S9TJL5_BACCE</name>
<organism evidence="2 3">
    <name type="scientific">Bacillus cereus</name>
    <dbReference type="NCBI Taxonomy" id="1396"/>
    <lineage>
        <taxon>Bacteria</taxon>
        <taxon>Bacillati</taxon>
        <taxon>Bacillota</taxon>
        <taxon>Bacilli</taxon>
        <taxon>Bacillales</taxon>
        <taxon>Bacillaceae</taxon>
        <taxon>Bacillus</taxon>
        <taxon>Bacillus cereus group</taxon>
    </lineage>
</organism>
<feature type="transmembrane region" description="Helical" evidence="1">
    <location>
        <begin position="36"/>
        <end position="57"/>
    </location>
</feature>
<dbReference type="AlphaFoldDB" id="A0A1S9TJL5"/>
<protein>
    <submittedName>
        <fullName evidence="2">Uncharacterized protein</fullName>
    </submittedName>
</protein>
<reference evidence="2 3" key="1">
    <citation type="submission" date="2017-01" db="EMBL/GenBank/DDBJ databases">
        <title>Bacillus cereus isolates.</title>
        <authorList>
            <person name="Beno S.M."/>
        </authorList>
    </citation>
    <scope>NUCLEOTIDE SEQUENCE [LARGE SCALE GENOMIC DNA]</scope>
    <source>
        <strain evidence="2 3">FSL H8-0485</strain>
    </source>
</reference>
<evidence type="ECO:0000256" key="1">
    <source>
        <dbReference type="SAM" id="Phobius"/>
    </source>
</evidence>
<dbReference type="Proteomes" id="UP000190906">
    <property type="component" value="Unassembled WGS sequence"/>
</dbReference>
<accession>A0A1S9TJL5</accession>
<dbReference type="EMBL" id="MUAJ01000035">
    <property type="protein sequence ID" value="OOR09969.1"/>
    <property type="molecule type" value="Genomic_DNA"/>
</dbReference>
<comment type="caution">
    <text evidence="2">The sequence shown here is derived from an EMBL/GenBank/DDBJ whole genome shotgun (WGS) entry which is preliminary data.</text>
</comment>
<proteinExistence type="predicted"/>
<gene>
    <name evidence="2" type="ORF">BW897_25160</name>
</gene>
<keyword evidence="1" id="KW-0472">Membrane</keyword>
<evidence type="ECO:0000313" key="3">
    <source>
        <dbReference type="Proteomes" id="UP000190906"/>
    </source>
</evidence>
<keyword evidence="1" id="KW-0812">Transmembrane</keyword>
<evidence type="ECO:0000313" key="2">
    <source>
        <dbReference type="EMBL" id="OOR09969.1"/>
    </source>
</evidence>
<sequence length="68" mass="8347">MNSFDYCNHLKISTSYDITFFFFTIIKKEKGKHRTLLQTFVLSYSFVIFSSFCKWIHRLAFRYFQKLL</sequence>